<evidence type="ECO:0000256" key="7">
    <source>
        <dbReference type="ARBA" id="ARBA00023136"/>
    </source>
</evidence>
<dbReference type="GO" id="GO:0015293">
    <property type="term" value="F:symporter activity"/>
    <property type="evidence" value="ECO:0007669"/>
    <property type="project" value="UniProtKB-KW"/>
</dbReference>
<evidence type="ECO:0000256" key="3">
    <source>
        <dbReference type="ARBA" id="ARBA00022475"/>
    </source>
</evidence>
<evidence type="ECO:0000256" key="8">
    <source>
        <dbReference type="SAM" id="Phobius"/>
    </source>
</evidence>
<dbReference type="PANTHER" id="PTHR43528:SF1">
    <property type="entry name" value="ALPHA-KETOGLUTARATE PERMEASE"/>
    <property type="match status" value="1"/>
</dbReference>
<feature type="transmembrane region" description="Helical" evidence="8">
    <location>
        <begin position="92"/>
        <end position="124"/>
    </location>
</feature>
<dbReference type="InterPro" id="IPR005828">
    <property type="entry name" value="MFS_sugar_transport-like"/>
</dbReference>
<protein>
    <submittedName>
        <fullName evidence="10">Major facilitator superfamily protein</fullName>
    </submittedName>
</protein>
<dbReference type="EMBL" id="ASPP01003684">
    <property type="protein sequence ID" value="ETO33091.1"/>
    <property type="molecule type" value="Genomic_DNA"/>
</dbReference>
<dbReference type="OMA" id="LAITMMM"/>
<evidence type="ECO:0000259" key="9">
    <source>
        <dbReference type="PROSITE" id="PS50850"/>
    </source>
</evidence>
<evidence type="ECO:0000256" key="1">
    <source>
        <dbReference type="ARBA" id="ARBA00004651"/>
    </source>
</evidence>
<proteinExistence type="predicted"/>
<name>X6P4E6_RETFI</name>
<organism evidence="10 11">
    <name type="scientific">Reticulomyxa filosa</name>
    <dbReference type="NCBI Taxonomy" id="46433"/>
    <lineage>
        <taxon>Eukaryota</taxon>
        <taxon>Sar</taxon>
        <taxon>Rhizaria</taxon>
        <taxon>Retaria</taxon>
        <taxon>Foraminifera</taxon>
        <taxon>Monothalamids</taxon>
        <taxon>Reticulomyxidae</taxon>
        <taxon>Reticulomyxa</taxon>
    </lineage>
</organism>
<dbReference type="InterPro" id="IPR020846">
    <property type="entry name" value="MFS_dom"/>
</dbReference>
<evidence type="ECO:0000313" key="10">
    <source>
        <dbReference type="EMBL" id="ETO33091.1"/>
    </source>
</evidence>
<feature type="transmembrane region" description="Helical" evidence="8">
    <location>
        <begin position="136"/>
        <end position="159"/>
    </location>
</feature>
<evidence type="ECO:0000256" key="2">
    <source>
        <dbReference type="ARBA" id="ARBA00022448"/>
    </source>
</evidence>
<keyword evidence="5" id="KW-0769">Symport</keyword>
<evidence type="ECO:0000313" key="11">
    <source>
        <dbReference type="Proteomes" id="UP000023152"/>
    </source>
</evidence>
<dbReference type="Proteomes" id="UP000023152">
    <property type="component" value="Unassembled WGS sequence"/>
</dbReference>
<feature type="domain" description="Major facilitator superfamily (MFS) profile" evidence="9">
    <location>
        <begin position="17"/>
        <end position="161"/>
    </location>
</feature>
<dbReference type="SUPFAM" id="SSF103473">
    <property type="entry name" value="MFS general substrate transporter"/>
    <property type="match status" value="1"/>
</dbReference>
<accession>X6P4E6</accession>
<sequence length="161" mass="17863">MHYIKSLLFRIFYFFCTLNVVVDGKKQTRYDFSVFGFLAKQISVNFFPKGEASVQLLATYGVFAGAFVARPLGGIVFGVIGDKYGRKQALQLSMLVMFVATLIMGCLPTYHTIGIGAPVLLTILRLIQGFSVGGQLVGSMLFLVGLEPHLFYFVIIIIYKL</sequence>
<keyword evidence="3" id="KW-1003">Cell membrane</keyword>
<evidence type="ECO:0000256" key="5">
    <source>
        <dbReference type="ARBA" id="ARBA00022847"/>
    </source>
</evidence>
<dbReference type="PROSITE" id="PS50850">
    <property type="entry name" value="MFS"/>
    <property type="match status" value="1"/>
</dbReference>
<dbReference type="PANTHER" id="PTHR43528">
    <property type="entry name" value="ALPHA-KETOGLUTARATE PERMEASE"/>
    <property type="match status" value="1"/>
</dbReference>
<dbReference type="OrthoDB" id="5296287at2759"/>
<feature type="transmembrane region" description="Helical" evidence="8">
    <location>
        <begin position="57"/>
        <end position="80"/>
    </location>
</feature>
<keyword evidence="6 8" id="KW-1133">Transmembrane helix</keyword>
<dbReference type="AlphaFoldDB" id="X6P4E6"/>
<dbReference type="Pfam" id="PF00083">
    <property type="entry name" value="Sugar_tr"/>
    <property type="match status" value="1"/>
</dbReference>
<dbReference type="Gene3D" id="1.20.1250.20">
    <property type="entry name" value="MFS general substrate transporter like domains"/>
    <property type="match status" value="1"/>
</dbReference>
<reference evidence="10 11" key="1">
    <citation type="journal article" date="2013" name="Curr. Biol.">
        <title>The Genome of the Foraminiferan Reticulomyxa filosa.</title>
        <authorList>
            <person name="Glockner G."/>
            <person name="Hulsmann N."/>
            <person name="Schleicher M."/>
            <person name="Noegel A.A."/>
            <person name="Eichinger L."/>
            <person name="Gallinger C."/>
            <person name="Pawlowski J."/>
            <person name="Sierra R."/>
            <person name="Euteneuer U."/>
            <person name="Pillet L."/>
            <person name="Moustafa A."/>
            <person name="Platzer M."/>
            <person name="Groth M."/>
            <person name="Szafranski K."/>
            <person name="Schliwa M."/>
        </authorList>
    </citation>
    <scope>NUCLEOTIDE SEQUENCE [LARGE SCALE GENOMIC DNA]</scope>
</reference>
<dbReference type="GO" id="GO:0005886">
    <property type="term" value="C:plasma membrane"/>
    <property type="evidence" value="ECO:0007669"/>
    <property type="project" value="UniProtKB-SubCell"/>
</dbReference>
<evidence type="ECO:0000256" key="6">
    <source>
        <dbReference type="ARBA" id="ARBA00022989"/>
    </source>
</evidence>
<keyword evidence="2" id="KW-0813">Transport</keyword>
<keyword evidence="4 8" id="KW-0812">Transmembrane</keyword>
<keyword evidence="7 8" id="KW-0472">Membrane</keyword>
<comment type="subcellular location">
    <subcellularLocation>
        <location evidence="1">Cell membrane</location>
        <topology evidence="1">Multi-pass membrane protein</topology>
    </subcellularLocation>
</comment>
<dbReference type="InterPro" id="IPR051084">
    <property type="entry name" value="H+-coupled_symporters"/>
</dbReference>
<feature type="transmembrane region" description="Helical" evidence="8">
    <location>
        <begin position="7"/>
        <end position="22"/>
    </location>
</feature>
<keyword evidence="11" id="KW-1185">Reference proteome</keyword>
<gene>
    <name evidence="10" type="ORF">RFI_04017</name>
</gene>
<evidence type="ECO:0000256" key="4">
    <source>
        <dbReference type="ARBA" id="ARBA00022692"/>
    </source>
</evidence>
<dbReference type="InterPro" id="IPR036259">
    <property type="entry name" value="MFS_trans_sf"/>
</dbReference>
<comment type="caution">
    <text evidence="10">The sequence shown here is derived from an EMBL/GenBank/DDBJ whole genome shotgun (WGS) entry which is preliminary data.</text>
</comment>